<keyword evidence="3" id="KW-1185">Reference proteome</keyword>
<evidence type="ECO:0000259" key="1">
    <source>
        <dbReference type="PROSITE" id="PS51725"/>
    </source>
</evidence>
<proteinExistence type="predicted"/>
<dbReference type="OrthoDB" id="287932at2"/>
<reference evidence="2 3" key="1">
    <citation type="submission" date="2018-10" db="EMBL/GenBank/DDBJ databases">
        <title>Draft Genome Sequence of Anaerotignum sp. KCTC 15736.</title>
        <authorList>
            <person name="Choi S.H."/>
            <person name="Kim J.S."/>
            <person name="Kang S.W."/>
            <person name="Lee J.S."/>
            <person name="Park S.H."/>
        </authorList>
    </citation>
    <scope>NUCLEOTIDE SEQUENCE [LARGE SCALE GENOMIC DNA]</scope>
    <source>
        <strain evidence="2 3">KCTC 15736</strain>
    </source>
</reference>
<dbReference type="Proteomes" id="UP000287361">
    <property type="component" value="Unassembled WGS sequence"/>
</dbReference>
<dbReference type="AlphaFoldDB" id="A0A401LCS3"/>
<gene>
    <name evidence="2" type="ORF">KGMB03357_10010</name>
</gene>
<protein>
    <submittedName>
        <fullName evidence="2">Antibiotic biosynthesis monooxygenase</fullName>
    </submittedName>
</protein>
<accession>A0A401LCS3</accession>
<dbReference type="Gene3D" id="3.30.70.100">
    <property type="match status" value="1"/>
</dbReference>
<organism evidence="2 3">
    <name type="scientific">Anaerotignum faecicola</name>
    <dbReference type="NCBI Taxonomy" id="2358141"/>
    <lineage>
        <taxon>Bacteria</taxon>
        <taxon>Bacillati</taxon>
        <taxon>Bacillota</taxon>
        <taxon>Clostridia</taxon>
        <taxon>Lachnospirales</taxon>
        <taxon>Anaerotignaceae</taxon>
        <taxon>Anaerotignum</taxon>
    </lineage>
</organism>
<dbReference type="GO" id="GO:0004497">
    <property type="term" value="F:monooxygenase activity"/>
    <property type="evidence" value="ECO:0007669"/>
    <property type="project" value="UniProtKB-KW"/>
</dbReference>
<dbReference type="PANTHER" id="PTHR33336">
    <property type="entry name" value="QUINOL MONOOXYGENASE YGIN-RELATED"/>
    <property type="match status" value="1"/>
</dbReference>
<feature type="domain" description="ABM" evidence="1">
    <location>
        <begin position="2"/>
        <end position="93"/>
    </location>
</feature>
<dbReference type="EMBL" id="BHVZ01000001">
    <property type="protein sequence ID" value="GCB29340.1"/>
    <property type="molecule type" value="Genomic_DNA"/>
</dbReference>
<dbReference type="Pfam" id="PF03992">
    <property type="entry name" value="ABM"/>
    <property type="match status" value="1"/>
</dbReference>
<evidence type="ECO:0000313" key="3">
    <source>
        <dbReference type="Proteomes" id="UP000287361"/>
    </source>
</evidence>
<evidence type="ECO:0000313" key="2">
    <source>
        <dbReference type="EMBL" id="GCB29340.1"/>
    </source>
</evidence>
<keyword evidence="2" id="KW-0503">Monooxygenase</keyword>
<sequence>MVVLIAKNTVKEGLQEEFLEIAKEMIARTREEAGCISYDLAGDQNDTQVFYFIEKYQDEKAVEFHRATEYFQTLVPKIAALRVKPSEVSTCTVVE</sequence>
<name>A0A401LCS3_9FIRM</name>
<dbReference type="PROSITE" id="PS51725">
    <property type="entry name" value="ABM"/>
    <property type="match status" value="1"/>
</dbReference>
<dbReference type="InterPro" id="IPR050744">
    <property type="entry name" value="AI-2_Isomerase_LsrG"/>
</dbReference>
<dbReference type="SUPFAM" id="SSF54909">
    <property type="entry name" value="Dimeric alpha+beta barrel"/>
    <property type="match status" value="1"/>
</dbReference>
<keyword evidence="2" id="KW-0560">Oxidoreductase</keyword>
<dbReference type="PANTHER" id="PTHR33336:SF3">
    <property type="entry name" value="ABM DOMAIN-CONTAINING PROTEIN"/>
    <property type="match status" value="1"/>
</dbReference>
<dbReference type="InterPro" id="IPR011008">
    <property type="entry name" value="Dimeric_a/b-barrel"/>
</dbReference>
<dbReference type="InterPro" id="IPR007138">
    <property type="entry name" value="ABM_dom"/>
</dbReference>
<comment type="caution">
    <text evidence="2">The sequence shown here is derived from an EMBL/GenBank/DDBJ whole genome shotgun (WGS) entry which is preliminary data.</text>
</comment>